<protein>
    <submittedName>
        <fullName evidence="3">Glutathione S-transferase family protein</fullName>
    </submittedName>
</protein>
<dbReference type="GO" id="GO:0016740">
    <property type="term" value="F:transferase activity"/>
    <property type="evidence" value="ECO:0007669"/>
    <property type="project" value="UniProtKB-KW"/>
</dbReference>
<evidence type="ECO:0000259" key="2">
    <source>
        <dbReference type="PROSITE" id="PS50405"/>
    </source>
</evidence>
<reference evidence="3 4" key="1">
    <citation type="submission" date="2019-08" db="EMBL/GenBank/DDBJ databases">
        <title>Parahaliea maris sp. nov., isolated from the surface seawater.</title>
        <authorList>
            <person name="Liu Y."/>
        </authorList>
    </citation>
    <scope>NUCLEOTIDE SEQUENCE [LARGE SCALE GENOMIC DNA]</scope>
    <source>
        <strain evidence="3 4">HSLHS9</strain>
    </source>
</reference>
<dbReference type="AlphaFoldDB" id="A0A5C8ZYD6"/>
<gene>
    <name evidence="3" type="ORF">FV139_12625</name>
</gene>
<sequence>MITLYGFPFSNYHNMVKHALMVKGLDFDEQITYPGSPELAAVNPMGKVPAMKTAQGTTLSESSVLLEYLEDAYPQPALLPRNAEDRARVRRITKLSELYLELSARRLLPAVLANADIPPATLTEVRETMERGVNGLKVLAAFSPYVAGPELSVADIFLRYALAIPKLVGPTHLNLDVLAAVPGLAEWDAMMADTDIARKIDADQQANAPEFMAYVAKRLA</sequence>
<dbReference type="InterPro" id="IPR010987">
    <property type="entry name" value="Glutathione-S-Trfase_C-like"/>
</dbReference>
<feature type="domain" description="GST N-terminal" evidence="1">
    <location>
        <begin position="1"/>
        <end position="77"/>
    </location>
</feature>
<dbReference type="InterPro" id="IPR050983">
    <property type="entry name" value="GST_Omega/HSP26"/>
</dbReference>
<dbReference type="Proteomes" id="UP000321039">
    <property type="component" value="Unassembled WGS sequence"/>
</dbReference>
<proteinExistence type="predicted"/>
<dbReference type="InterPro" id="IPR036282">
    <property type="entry name" value="Glutathione-S-Trfase_C_sf"/>
</dbReference>
<dbReference type="SUPFAM" id="SSF52833">
    <property type="entry name" value="Thioredoxin-like"/>
    <property type="match status" value="1"/>
</dbReference>
<dbReference type="SFLD" id="SFLDG00358">
    <property type="entry name" value="Main_(cytGST)"/>
    <property type="match status" value="1"/>
</dbReference>
<dbReference type="PROSITE" id="PS50405">
    <property type="entry name" value="GST_CTER"/>
    <property type="match status" value="1"/>
</dbReference>
<dbReference type="EMBL" id="VRZA01000004">
    <property type="protein sequence ID" value="TXS92809.1"/>
    <property type="molecule type" value="Genomic_DNA"/>
</dbReference>
<dbReference type="PANTHER" id="PTHR43968">
    <property type="match status" value="1"/>
</dbReference>
<dbReference type="RefSeq" id="WP_148068812.1">
    <property type="nucleotide sequence ID" value="NZ_VRZA01000004.1"/>
</dbReference>
<feature type="domain" description="GST C-terminal" evidence="2">
    <location>
        <begin position="82"/>
        <end position="211"/>
    </location>
</feature>
<keyword evidence="3" id="KW-0808">Transferase</keyword>
<accession>A0A5C8ZYD6</accession>
<evidence type="ECO:0000313" key="4">
    <source>
        <dbReference type="Proteomes" id="UP000321039"/>
    </source>
</evidence>
<dbReference type="InterPro" id="IPR040079">
    <property type="entry name" value="Glutathione_S-Trfase"/>
</dbReference>
<dbReference type="SUPFAM" id="SSF47616">
    <property type="entry name" value="GST C-terminal domain-like"/>
    <property type="match status" value="1"/>
</dbReference>
<dbReference type="Pfam" id="PF13417">
    <property type="entry name" value="GST_N_3"/>
    <property type="match status" value="1"/>
</dbReference>
<dbReference type="PANTHER" id="PTHR43968:SF6">
    <property type="entry name" value="GLUTATHIONE S-TRANSFERASE OMEGA"/>
    <property type="match status" value="1"/>
</dbReference>
<dbReference type="GO" id="GO:0005737">
    <property type="term" value="C:cytoplasm"/>
    <property type="evidence" value="ECO:0007669"/>
    <property type="project" value="TreeGrafter"/>
</dbReference>
<dbReference type="InterPro" id="IPR036249">
    <property type="entry name" value="Thioredoxin-like_sf"/>
</dbReference>
<dbReference type="SFLD" id="SFLDS00019">
    <property type="entry name" value="Glutathione_Transferase_(cytos"/>
    <property type="match status" value="1"/>
</dbReference>
<dbReference type="PROSITE" id="PS50404">
    <property type="entry name" value="GST_NTER"/>
    <property type="match status" value="1"/>
</dbReference>
<comment type="caution">
    <text evidence="3">The sequence shown here is derived from an EMBL/GenBank/DDBJ whole genome shotgun (WGS) entry which is preliminary data.</text>
</comment>
<dbReference type="CDD" id="cd00570">
    <property type="entry name" value="GST_N_family"/>
    <property type="match status" value="1"/>
</dbReference>
<dbReference type="InterPro" id="IPR004045">
    <property type="entry name" value="Glutathione_S-Trfase_N"/>
</dbReference>
<name>A0A5C8ZYD6_9GAMM</name>
<evidence type="ECO:0000259" key="1">
    <source>
        <dbReference type="PROSITE" id="PS50404"/>
    </source>
</evidence>
<organism evidence="3 4">
    <name type="scientific">Parahaliea maris</name>
    <dbReference type="NCBI Taxonomy" id="2716870"/>
    <lineage>
        <taxon>Bacteria</taxon>
        <taxon>Pseudomonadati</taxon>
        <taxon>Pseudomonadota</taxon>
        <taxon>Gammaproteobacteria</taxon>
        <taxon>Cellvibrionales</taxon>
        <taxon>Halieaceae</taxon>
        <taxon>Parahaliea</taxon>
    </lineage>
</organism>
<keyword evidence="4" id="KW-1185">Reference proteome</keyword>
<dbReference type="Gene3D" id="1.20.1050.10">
    <property type="match status" value="1"/>
</dbReference>
<dbReference type="Gene3D" id="3.40.30.10">
    <property type="entry name" value="Glutaredoxin"/>
    <property type="match status" value="1"/>
</dbReference>
<evidence type="ECO:0000313" key="3">
    <source>
        <dbReference type="EMBL" id="TXS92809.1"/>
    </source>
</evidence>